<gene>
    <name evidence="1" type="ORF">AZI98_01190</name>
</gene>
<keyword evidence="2" id="KW-1185">Reference proteome</keyword>
<accession>A0A165Z3F6</accession>
<accession>A0A161WAX9</accession>
<sequence>MIISRELKSNSLEIWKIEIPDIESTNFLIIEDKKRPSTLKDYSWLSETDKQFFEPRENYIKVQFISNKNIEELNLEHSEIAALTENLLGHVAQAYCSWNLDFLFNMNPDDYIREVLETYGIDRADISKFKYLSQD</sequence>
<reference evidence="1 2" key="1">
    <citation type="submission" date="2016-04" db="EMBL/GenBank/DDBJ databases">
        <title>Draft genome sequence of Aeribacillus pallidus 8m3 from petroleum reservoir.</title>
        <authorList>
            <person name="Poltaraus A.B."/>
            <person name="Nazina T.N."/>
            <person name="Tourova T.P."/>
            <person name="Malakho S.M."/>
            <person name="Korshunova A.V."/>
            <person name="Sokolova D.S."/>
        </authorList>
    </citation>
    <scope>NUCLEOTIDE SEQUENCE [LARGE SCALE GENOMIC DNA]</scope>
    <source>
        <strain evidence="1 2">8m3</strain>
    </source>
</reference>
<comment type="caution">
    <text evidence="1">The sequence shown here is derived from an EMBL/GenBank/DDBJ whole genome shotgun (WGS) entry which is preliminary data.</text>
</comment>
<evidence type="ECO:0000313" key="1">
    <source>
        <dbReference type="EMBL" id="KZN97789.1"/>
    </source>
</evidence>
<dbReference type="OrthoDB" id="2973659at2"/>
<dbReference type="RefSeq" id="WP_063386471.1">
    <property type="nucleotide sequence ID" value="NZ_LVHY01000110.1"/>
</dbReference>
<name>A0A161WAX9_9BACI</name>
<dbReference type="Proteomes" id="UP000076476">
    <property type="component" value="Unassembled WGS sequence"/>
</dbReference>
<evidence type="ECO:0000313" key="2">
    <source>
        <dbReference type="Proteomes" id="UP000076476"/>
    </source>
</evidence>
<dbReference type="EMBL" id="LWBR01000005">
    <property type="protein sequence ID" value="KZN97789.1"/>
    <property type="molecule type" value="Genomic_DNA"/>
</dbReference>
<organism evidence="1 2">
    <name type="scientific">Aeribacillus pallidus</name>
    <dbReference type="NCBI Taxonomy" id="33936"/>
    <lineage>
        <taxon>Bacteria</taxon>
        <taxon>Bacillati</taxon>
        <taxon>Bacillota</taxon>
        <taxon>Bacilli</taxon>
        <taxon>Bacillales</taxon>
        <taxon>Bacillaceae</taxon>
        <taxon>Aeribacillus</taxon>
    </lineage>
</organism>
<protein>
    <submittedName>
        <fullName evidence="1">Uncharacterized protein</fullName>
    </submittedName>
</protein>
<proteinExistence type="predicted"/>
<dbReference type="AlphaFoldDB" id="A0A161WAX9"/>